<dbReference type="InterPro" id="IPR044562">
    <property type="entry name" value="CAR1-11"/>
</dbReference>
<evidence type="ECO:0000256" key="1">
    <source>
        <dbReference type="ARBA" id="ARBA00004123"/>
    </source>
</evidence>
<keyword evidence="9" id="KW-0472">Membrane</keyword>
<dbReference type="CDD" id="cd04038">
    <property type="entry name" value="C2_ArfGAP"/>
    <property type="match status" value="1"/>
</dbReference>
<dbReference type="AlphaFoldDB" id="A0AAV1SDU9"/>
<comment type="caution">
    <text evidence="13">The sequence shown here is derived from an EMBL/GenBank/DDBJ whole genome shotgun (WGS) entry which is preliminary data.</text>
</comment>
<keyword evidence="3" id="KW-0343">GTPase activation</keyword>
<evidence type="ECO:0000256" key="9">
    <source>
        <dbReference type="ARBA" id="ARBA00023136"/>
    </source>
</evidence>
<evidence type="ECO:0000256" key="3">
    <source>
        <dbReference type="ARBA" id="ARBA00022468"/>
    </source>
</evidence>
<keyword evidence="4" id="KW-1003">Cell membrane</keyword>
<keyword evidence="5" id="KW-0938">Abscisic acid signaling pathway</keyword>
<evidence type="ECO:0000256" key="4">
    <source>
        <dbReference type="ARBA" id="ARBA00022475"/>
    </source>
</evidence>
<gene>
    <name evidence="13" type="ORF">DCAF_LOCUS22309</name>
</gene>
<dbReference type="Pfam" id="PF00168">
    <property type="entry name" value="C2"/>
    <property type="match status" value="1"/>
</dbReference>
<comment type="subcellular location">
    <subcellularLocation>
        <location evidence="2">Cell membrane</location>
    </subcellularLocation>
    <subcellularLocation>
        <location evidence="1">Nucleus</location>
    </subcellularLocation>
</comment>
<evidence type="ECO:0000256" key="2">
    <source>
        <dbReference type="ARBA" id="ARBA00004236"/>
    </source>
</evidence>
<evidence type="ECO:0000256" key="10">
    <source>
        <dbReference type="ARBA" id="ARBA00023242"/>
    </source>
</evidence>
<dbReference type="PANTHER" id="PTHR45933">
    <property type="entry name" value="PROTEIN C2-DOMAIN ABA-RELATED 4"/>
    <property type="match status" value="1"/>
</dbReference>
<reference evidence="13 14" key="1">
    <citation type="submission" date="2024-01" db="EMBL/GenBank/DDBJ databases">
        <authorList>
            <person name="Waweru B."/>
        </authorList>
    </citation>
    <scope>NUCLEOTIDE SEQUENCE [LARGE SCALE GENOMIC DNA]</scope>
</reference>
<evidence type="ECO:0000259" key="12">
    <source>
        <dbReference type="PROSITE" id="PS50004"/>
    </source>
</evidence>
<organism evidence="13 14">
    <name type="scientific">Dovyalis caffra</name>
    <dbReference type="NCBI Taxonomy" id="77055"/>
    <lineage>
        <taxon>Eukaryota</taxon>
        <taxon>Viridiplantae</taxon>
        <taxon>Streptophyta</taxon>
        <taxon>Embryophyta</taxon>
        <taxon>Tracheophyta</taxon>
        <taxon>Spermatophyta</taxon>
        <taxon>Magnoliopsida</taxon>
        <taxon>eudicotyledons</taxon>
        <taxon>Gunneridae</taxon>
        <taxon>Pentapetalae</taxon>
        <taxon>rosids</taxon>
        <taxon>fabids</taxon>
        <taxon>Malpighiales</taxon>
        <taxon>Salicaceae</taxon>
        <taxon>Flacourtieae</taxon>
        <taxon>Dovyalis</taxon>
    </lineage>
</organism>
<evidence type="ECO:0000256" key="11">
    <source>
        <dbReference type="ARBA" id="ARBA00024037"/>
    </source>
</evidence>
<dbReference type="Gene3D" id="2.60.40.150">
    <property type="entry name" value="C2 domain"/>
    <property type="match status" value="1"/>
</dbReference>
<dbReference type="InterPro" id="IPR000008">
    <property type="entry name" value="C2_dom"/>
</dbReference>
<feature type="domain" description="C2" evidence="12">
    <location>
        <begin position="49"/>
        <end position="160"/>
    </location>
</feature>
<evidence type="ECO:0000313" key="14">
    <source>
        <dbReference type="Proteomes" id="UP001314170"/>
    </source>
</evidence>
<dbReference type="InterPro" id="IPR035892">
    <property type="entry name" value="C2_domain_sf"/>
</dbReference>
<evidence type="ECO:0000256" key="5">
    <source>
        <dbReference type="ARBA" id="ARBA00022682"/>
    </source>
</evidence>
<protein>
    <recommendedName>
        <fullName evidence="12">C2 domain-containing protein</fullName>
    </recommendedName>
</protein>
<dbReference type="PROSITE" id="PS50004">
    <property type="entry name" value="C2"/>
    <property type="match status" value="1"/>
</dbReference>
<keyword evidence="6" id="KW-0479">Metal-binding</keyword>
<comment type="similarity">
    <text evidence="11">Belongs to the plant CAR protein family.</text>
</comment>
<dbReference type="SMART" id="SM00239">
    <property type="entry name" value="C2"/>
    <property type="match status" value="1"/>
</dbReference>
<proteinExistence type="inferred from homology"/>
<dbReference type="GO" id="GO:0005096">
    <property type="term" value="F:GTPase activator activity"/>
    <property type="evidence" value="ECO:0007669"/>
    <property type="project" value="UniProtKB-KW"/>
</dbReference>
<dbReference type="Proteomes" id="UP001314170">
    <property type="component" value="Unassembled WGS sequence"/>
</dbReference>
<accession>A0AAV1SDU9</accession>
<dbReference type="GO" id="GO:0009738">
    <property type="term" value="P:abscisic acid-activated signaling pathway"/>
    <property type="evidence" value="ECO:0007669"/>
    <property type="project" value="UniProtKB-KW"/>
</dbReference>
<keyword evidence="8" id="KW-0446">Lipid-binding</keyword>
<keyword evidence="7" id="KW-0106">Calcium</keyword>
<sequence length="223" mass="24843">MSLGIELSGVSRGISNLFAGVNKQIRGIDKQIRNASTDPTNLEKDIGSTEGQKPLALMENILGLLRINVKRGINLAVRDVRSSDPYVVVRMGKQKLKTRVIKKSVNPYWNEDLTLSVTDPNLPVKLTVYDRDLLSKDDKMGEAEFDIKPLIETLKMNLAGLASGTLITRVKPSRQNCLSDDSCIFYSDGSVVQDLYVRLQNVECGELEIRLQWIDLPSSSSLY</sequence>
<evidence type="ECO:0000313" key="13">
    <source>
        <dbReference type="EMBL" id="CAK7349589.1"/>
    </source>
</evidence>
<dbReference type="GO" id="GO:0008289">
    <property type="term" value="F:lipid binding"/>
    <property type="evidence" value="ECO:0007669"/>
    <property type="project" value="UniProtKB-KW"/>
</dbReference>
<dbReference type="GO" id="GO:0046872">
    <property type="term" value="F:metal ion binding"/>
    <property type="evidence" value="ECO:0007669"/>
    <property type="project" value="UniProtKB-KW"/>
</dbReference>
<keyword evidence="10" id="KW-0539">Nucleus</keyword>
<dbReference type="SUPFAM" id="SSF49562">
    <property type="entry name" value="C2 domain (Calcium/lipid-binding domain, CaLB)"/>
    <property type="match status" value="1"/>
</dbReference>
<name>A0AAV1SDU9_9ROSI</name>
<dbReference type="GO" id="GO:0005886">
    <property type="term" value="C:plasma membrane"/>
    <property type="evidence" value="ECO:0007669"/>
    <property type="project" value="UniProtKB-SubCell"/>
</dbReference>
<dbReference type="PANTHER" id="PTHR45933:SF5">
    <property type="entry name" value="PROTEIN C2-DOMAIN ABA-RELATED 4"/>
    <property type="match status" value="1"/>
</dbReference>
<evidence type="ECO:0000256" key="8">
    <source>
        <dbReference type="ARBA" id="ARBA00023121"/>
    </source>
</evidence>
<keyword evidence="14" id="KW-1185">Reference proteome</keyword>
<dbReference type="GO" id="GO:0005634">
    <property type="term" value="C:nucleus"/>
    <property type="evidence" value="ECO:0007669"/>
    <property type="project" value="UniProtKB-SubCell"/>
</dbReference>
<dbReference type="EMBL" id="CAWUPB010001176">
    <property type="protein sequence ID" value="CAK7349589.1"/>
    <property type="molecule type" value="Genomic_DNA"/>
</dbReference>
<evidence type="ECO:0000256" key="6">
    <source>
        <dbReference type="ARBA" id="ARBA00022723"/>
    </source>
</evidence>
<evidence type="ECO:0000256" key="7">
    <source>
        <dbReference type="ARBA" id="ARBA00022837"/>
    </source>
</evidence>